<evidence type="ECO:0000313" key="4">
    <source>
        <dbReference type="Proteomes" id="UP000777774"/>
    </source>
</evidence>
<organism evidence="3 4">
    <name type="scientific">Cellulomonas septica</name>
    <dbReference type="NCBI Taxonomy" id="285080"/>
    <lineage>
        <taxon>Bacteria</taxon>
        <taxon>Bacillati</taxon>
        <taxon>Actinomycetota</taxon>
        <taxon>Actinomycetes</taxon>
        <taxon>Micrococcales</taxon>
        <taxon>Cellulomonadaceae</taxon>
        <taxon>Cellulomonas</taxon>
    </lineage>
</organism>
<feature type="region of interest" description="Disordered" evidence="1">
    <location>
        <begin position="1"/>
        <end position="41"/>
    </location>
</feature>
<reference evidence="3 4" key="1">
    <citation type="submission" date="2020-04" db="EMBL/GenBank/DDBJ databases">
        <title>MicrobeNet Type strains.</title>
        <authorList>
            <person name="Nicholson A.C."/>
        </authorList>
    </citation>
    <scope>NUCLEOTIDE SEQUENCE [LARGE SCALE GENOMIC DNA]</scope>
    <source>
        <strain evidence="3 4">ATCC BAA-787</strain>
    </source>
</reference>
<feature type="transmembrane region" description="Helical" evidence="2">
    <location>
        <begin position="91"/>
        <end position="116"/>
    </location>
</feature>
<comment type="caution">
    <text evidence="3">The sequence shown here is derived from an EMBL/GenBank/DDBJ whole genome shotgun (WGS) entry which is preliminary data.</text>
</comment>
<name>A0ABX1JWT6_9CELL</name>
<dbReference type="Pfam" id="PF07332">
    <property type="entry name" value="Phage_holin_3_6"/>
    <property type="match status" value="1"/>
</dbReference>
<feature type="transmembrane region" description="Helical" evidence="2">
    <location>
        <begin position="122"/>
        <end position="143"/>
    </location>
</feature>
<keyword evidence="2" id="KW-0472">Membrane</keyword>
<evidence type="ECO:0000256" key="2">
    <source>
        <dbReference type="SAM" id="Phobius"/>
    </source>
</evidence>
<keyword evidence="2" id="KW-1133">Transmembrane helix</keyword>
<keyword evidence="2" id="KW-0812">Transmembrane</keyword>
<accession>A0ABX1JWT6</accession>
<sequence length="175" mass="18900">MTWADDPGRRPRSRLGWDTHRTVPPTEEPVSSTGPERPRKPFFERFTEPFADIAREKIGQAEDRVREAIQAEIDAVSASVRARAVQVRPSAIGFGAAALLTFFGLALFITAAVVGLAHAVELWLAALLVGAALIIVAGGLAAWARSRLPKGPAVSVTRAHEVSHPAEEQVHPWSD</sequence>
<evidence type="ECO:0000313" key="3">
    <source>
        <dbReference type="EMBL" id="NKY38250.1"/>
    </source>
</evidence>
<dbReference type="EMBL" id="JAAXOY010000012">
    <property type="protein sequence ID" value="NKY38250.1"/>
    <property type="molecule type" value="Genomic_DNA"/>
</dbReference>
<proteinExistence type="predicted"/>
<dbReference type="InterPro" id="IPR009937">
    <property type="entry name" value="Phage_holin_3_6"/>
</dbReference>
<protein>
    <submittedName>
        <fullName evidence="3">Phage holin family protein</fullName>
    </submittedName>
</protein>
<gene>
    <name evidence="3" type="ORF">HGA02_01555</name>
</gene>
<keyword evidence="4" id="KW-1185">Reference proteome</keyword>
<dbReference type="Proteomes" id="UP000777774">
    <property type="component" value="Unassembled WGS sequence"/>
</dbReference>
<evidence type="ECO:0000256" key="1">
    <source>
        <dbReference type="SAM" id="MobiDB-lite"/>
    </source>
</evidence>